<evidence type="ECO:0000313" key="13">
    <source>
        <dbReference type="EMBL" id="KAF0302067.1"/>
    </source>
</evidence>
<evidence type="ECO:0000256" key="7">
    <source>
        <dbReference type="ARBA" id="ARBA00023242"/>
    </source>
</evidence>
<dbReference type="PANTHER" id="PTHR10643:SF2">
    <property type="entry name" value="KINETOCHORE PROTEIN NDC80 HOMOLOG"/>
    <property type="match status" value="1"/>
</dbReference>
<evidence type="ECO:0000256" key="3">
    <source>
        <dbReference type="ARBA" id="ARBA00022618"/>
    </source>
</evidence>
<evidence type="ECO:0000256" key="10">
    <source>
        <dbReference type="RuleBase" id="RU368072"/>
    </source>
</evidence>
<comment type="subcellular location">
    <subcellularLocation>
        <location evidence="10">Chromosome</location>
        <location evidence="10">Centromere</location>
        <location evidence="10">Kinetochore</location>
    </subcellularLocation>
    <subcellularLocation>
        <location evidence="10">Nucleus</location>
    </subcellularLocation>
</comment>
<feature type="domain" description="Kinetochore protein Ndc80 CH" evidence="12">
    <location>
        <begin position="119"/>
        <end position="232"/>
    </location>
</feature>
<gene>
    <name evidence="13" type="ORF">FJT64_025834</name>
</gene>
<dbReference type="GO" id="GO:0051301">
    <property type="term" value="P:cell division"/>
    <property type="evidence" value="ECO:0007669"/>
    <property type="project" value="UniProtKB-UniRule"/>
</dbReference>
<comment type="subunit">
    <text evidence="10">Component of the NDC80 complex.</text>
</comment>
<dbReference type="InterPro" id="IPR055260">
    <property type="entry name" value="Ndc80_CH"/>
</dbReference>
<proteinExistence type="inferred from homology"/>
<dbReference type="OrthoDB" id="6381906at2759"/>
<evidence type="ECO:0000256" key="1">
    <source>
        <dbReference type="ARBA" id="ARBA00007050"/>
    </source>
</evidence>
<evidence type="ECO:0000256" key="11">
    <source>
        <dbReference type="SAM" id="MobiDB-lite"/>
    </source>
</evidence>
<keyword evidence="2 10" id="KW-0158">Chromosome</keyword>
<accession>A0A6A4W270</accession>
<comment type="function">
    <text evidence="10">Acts as a component of the essential kinetochore-associated NDC80 complex, which is required for chromosome segregation and spindle checkpoint activity.</text>
</comment>
<keyword evidence="8 10" id="KW-0131">Cell cycle</keyword>
<keyword evidence="6" id="KW-0175">Coiled coil</keyword>
<sequence length="306" mass="33415">MMRASTESRRRSSMAPRRVSDSAVKSAVKPSRAPAAAPGSSVKSYLPRPSTASAARGGAASTGPRAQRSVAGPSARSRLTLAAPRLNAFTPQAAHRAPAASAATASKVVQPSRLSVDSQRRLSRGSGIGASQQRRADPRPVSDRSYWQPATHRVVQFLADRGYNENRPPVTYKDLVKCTGREFDDIFAFIYGFLHPGFTLAQKKRDEVVLAKMKMLGYPGQITKSHLITIGLHAQLAGSGCRARLDGGRFPETDQRAHVLLKHSLQAYDRFLTNQERPVEEDAQELFEALTSLRTTDPAELRRIET</sequence>
<dbReference type="Proteomes" id="UP000440578">
    <property type="component" value="Unassembled WGS sequence"/>
</dbReference>
<feature type="region of interest" description="Disordered" evidence="11">
    <location>
        <begin position="1"/>
        <end position="75"/>
    </location>
</feature>
<feature type="compositionally biased region" description="Polar residues" evidence="11">
    <location>
        <begin position="107"/>
        <end position="117"/>
    </location>
</feature>
<dbReference type="PANTHER" id="PTHR10643">
    <property type="entry name" value="KINETOCHORE PROTEIN NDC80"/>
    <property type="match status" value="1"/>
</dbReference>
<dbReference type="Pfam" id="PF03801">
    <property type="entry name" value="Ndc80_HEC"/>
    <property type="match status" value="1"/>
</dbReference>
<dbReference type="GO" id="GO:0031262">
    <property type="term" value="C:Ndc80 complex"/>
    <property type="evidence" value="ECO:0007669"/>
    <property type="project" value="UniProtKB-UniRule"/>
</dbReference>
<comment type="caution">
    <text evidence="13">The sequence shown here is derived from an EMBL/GenBank/DDBJ whole genome shotgun (WGS) entry which is preliminary data.</text>
</comment>
<evidence type="ECO:0000256" key="8">
    <source>
        <dbReference type="ARBA" id="ARBA00023306"/>
    </source>
</evidence>
<feature type="compositionally biased region" description="Low complexity" evidence="11">
    <location>
        <begin position="48"/>
        <end position="66"/>
    </location>
</feature>
<dbReference type="EMBL" id="VIIS01001098">
    <property type="protein sequence ID" value="KAF0302067.1"/>
    <property type="molecule type" value="Genomic_DNA"/>
</dbReference>
<keyword evidence="5 10" id="KW-0995">Kinetochore</keyword>
<keyword evidence="7 10" id="KW-0539">Nucleus</keyword>
<evidence type="ECO:0000256" key="5">
    <source>
        <dbReference type="ARBA" id="ARBA00022838"/>
    </source>
</evidence>
<feature type="compositionally biased region" description="Low complexity" evidence="11">
    <location>
        <begin position="92"/>
        <end position="106"/>
    </location>
</feature>
<reference evidence="13 14" key="1">
    <citation type="submission" date="2019-07" db="EMBL/GenBank/DDBJ databases">
        <title>Draft genome assembly of a fouling barnacle, Amphibalanus amphitrite (Darwin, 1854): The first reference genome for Thecostraca.</title>
        <authorList>
            <person name="Kim W."/>
        </authorList>
    </citation>
    <scope>NUCLEOTIDE SEQUENCE [LARGE SCALE GENOMIC DNA]</scope>
    <source>
        <strain evidence="13">SNU_AA5</strain>
        <tissue evidence="13">Soma without cirri and trophi</tissue>
    </source>
</reference>
<keyword evidence="3 10" id="KW-0132">Cell division</keyword>
<name>A0A6A4W270_AMPAM</name>
<keyword evidence="9 10" id="KW-0137">Centromere</keyword>
<evidence type="ECO:0000259" key="12">
    <source>
        <dbReference type="Pfam" id="PF03801"/>
    </source>
</evidence>
<keyword evidence="4 10" id="KW-0498">Mitosis</keyword>
<evidence type="ECO:0000256" key="6">
    <source>
        <dbReference type="ARBA" id="ARBA00023054"/>
    </source>
</evidence>
<organism evidence="13 14">
    <name type="scientific">Amphibalanus amphitrite</name>
    <name type="common">Striped barnacle</name>
    <name type="synonym">Balanus amphitrite</name>
    <dbReference type="NCBI Taxonomy" id="1232801"/>
    <lineage>
        <taxon>Eukaryota</taxon>
        <taxon>Metazoa</taxon>
        <taxon>Ecdysozoa</taxon>
        <taxon>Arthropoda</taxon>
        <taxon>Crustacea</taxon>
        <taxon>Multicrustacea</taxon>
        <taxon>Cirripedia</taxon>
        <taxon>Thoracica</taxon>
        <taxon>Thoracicalcarea</taxon>
        <taxon>Balanomorpha</taxon>
        <taxon>Balanoidea</taxon>
        <taxon>Balanidae</taxon>
        <taxon>Amphibalaninae</taxon>
        <taxon>Amphibalanus</taxon>
    </lineage>
</organism>
<evidence type="ECO:0000256" key="4">
    <source>
        <dbReference type="ARBA" id="ARBA00022776"/>
    </source>
</evidence>
<feature type="region of interest" description="Disordered" evidence="11">
    <location>
        <begin position="92"/>
        <end position="145"/>
    </location>
</feature>
<dbReference type="InterPro" id="IPR005550">
    <property type="entry name" value="Kinetochore_Ndc80"/>
</dbReference>
<evidence type="ECO:0000256" key="9">
    <source>
        <dbReference type="ARBA" id="ARBA00023328"/>
    </source>
</evidence>
<dbReference type="GO" id="GO:0051315">
    <property type="term" value="P:attachment of mitotic spindle microtubules to kinetochore"/>
    <property type="evidence" value="ECO:0007669"/>
    <property type="project" value="UniProtKB-UniRule"/>
</dbReference>
<evidence type="ECO:0000256" key="2">
    <source>
        <dbReference type="ARBA" id="ARBA00022454"/>
    </source>
</evidence>
<feature type="compositionally biased region" description="Basic and acidic residues" evidence="11">
    <location>
        <begin position="1"/>
        <end position="10"/>
    </location>
</feature>
<evidence type="ECO:0000313" key="14">
    <source>
        <dbReference type="Proteomes" id="UP000440578"/>
    </source>
</evidence>
<protein>
    <recommendedName>
        <fullName evidence="10">Kinetochore protein NDC80</fullName>
    </recommendedName>
</protein>
<dbReference type="InterPro" id="IPR038273">
    <property type="entry name" value="Ndc80_sf"/>
</dbReference>
<dbReference type="Gene3D" id="1.10.418.30">
    <property type="entry name" value="Ncd80 complex, Ncd80 subunit"/>
    <property type="match status" value="1"/>
</dbReference>
<keyword evidence="14" id="KW-1185">Reference proteome</keyword>
<comment type="similarity">
    <text evidence="1 10">Belongs to the NDC80/HEC1 family.</text>
</comment>
<dbReference type="AlphaFoldDB" id="A0A6A4W270"/>
<feature type="compositionally biased region" description="Low complexity" evidence="11">
    <location>
        <begin position="30"/>
        <end position="41"/>
    </location>
</feature>
<dbReference type="GO" id="GO:0005634">
    <property type="term" value="C:nucleus"/>
    <property type="evidence" value="ECO:0007669"/>
    <property type="project" value="UniProtKB-SubCell"/>
</dbReference>